<dbReference type="EMBL" id="FOQH01000005">
    <property type="protein sequence ID" value="SFI20736.1"/>
    <property type="molecule type" value="Genomic_DNA"/>
</dbReference>
<dbReference type="AlphaFoldDB" id="A0A1I3GB63"/>
<dbReference type="InterPro" id="IPR007314">
    <property type="entry name" value="Cofac_haem-bd_dom"/>
</dbReference>
<gene>
    <name evidence="2" type="ORF">SAMN05216258_10565</name>
</gene>
<protein>
    <submittedName>
        <fullName evidence="2">Uncharacterized iron-regulated protein</fullName>
    </submittedName>
</protein>
<dbReference type="Gene3D" id="3.40.50.11550">
    <property type="match status" value="2"/>
</dbReference>
<dbReference type="OrthoDB" id="9795827at2"/>
<proteinExistence type="predicted"/>
<accession>A0A1I3GB63</accession>
<dbReference type="SUPFAM" id="SSF159501">
    <property type="entry name" value="EreA/ChaN-like"/>
    <property type="match status" value="1"/>
</dbReference>
<dbReference type="RefSeq" id="WP_092859919.1">
    <property type="nucleotide sequence ID" value="NZ_FOQH01000005.1"/>
</dbReference>
<sequence>MHSSLPSPDLAPVPRPARLRPAGALRRLLAAGALALAAGCASGGAPDAGLPEGARLVELPSGRPLDGLPALVERARGVDLLVVGEIHDDPAHQRLQAALAAALGVEALALEMVPQEVEPALAALRAAGSPDAELRAAARWDDYAPWHGVLDAVPRAEVAGGGVPRAALRQAMGEGVAAAFGEGAARYGLDAPLPPAEQAALEVELDRSHCGALPAEMLAPMVEAQRLRDARFAEALLRVRERAGGAQAMLVTGNGHARRDRGVPWVLADAAPGLSTLAILQAEWAQDAPGDVDAALAPWRRADGSLPYDLAVISTAPTGREDPCARFRSQG</sequence>
<dbReference type="Proteomes" id="UP000199377">
    <property type="component" value="Unassembled WGS sequence"/>
</dbReference>
<evidence type="ECO:0000313" key="2">
    <source>
        <dbReference type="EMBL" id="SFI20736.1"/>
    </source>
</evidence>
<evidence type="ECO:0000259" key="1">
    <source>
        <dbReference type="Pfam" id="PF04187"/>
    </source>
</evidence>
<evidence type="ECO:0000313" key="3">
    <source>
        <dbReference type="Proteomes" id="UP000199377"/>
    </source>
</evidence>
<dbReference type="CDD" id="cd14727">
    <property type="entry name" value="ChanN-like"/>
    <property type="match status" value="1"/>
</dbReference>
<organism evidence="2 3">
    <name type="scientific">Albimonas pacifica</name>
    <dbReference type="NCBI Taxonomy" id="1114924"/>
    <lineage>
        <taxon>Bacteria</taxon>
        <taxon>Pseudomonadati</taxon>
        <taxon>Pseudomonadota</taxon>
        <taxon>Alphaproteobacteria</taxon>
        <taxon>Rhodobacterales</taxon>
        <taxon>Paracoccaceae</taxon>
        <taxon>Albimonas</taxon>
    </lineage>
</organism>
<feature type="domain" description="Haem-binding uptake Tiki superfamily ChaN" evidence="1">
    <location>
        <begin position="71"/>
        <end position="267"/>
    </location>
</feature>
<name>A0A1I3GB63_9RHOB</name>
<keyword evidence="3" id="KW-1185">Reference proteome</keyword>
<dbReference type="Pfam" id="PF04187">
    <property type="entry name" value="Cofac_haem_bdg"/>
    <property type="match status" value="1"/>
</dbReference>
<reference evidence="2 3" key="1">
    <citation type="submission" date="2016-10" db="EMBL/GenBank/DDBJ databases">
        <authorList>
            <person name="de Groot N.N."/>
        </authorList>
    </citation>
    <scope>NUCLEOTIDE SEQUENCE [LARGE SCALE GENOMIC DNA]</scope>
    <source>
        <strain evidence="2 3">CGMCC 1.11030</strain>
    </source>
</reference>
<dbReference type="STRING" id="1114924.SAMN05216258_10565"/>